<dbReference type="RefSeq" id="WP_156339170.1">
    <property type="nucleotide sequence ID" value="NZ_CP012159.1"/>
</dbReference>
<dbReference type="AlphaFoldDB" id="A0A0K1ESG2"/>
<reference evidence="1 2" key="1">
    <citation type="submission" date="2015-07" db="EMBL/GenBank/DDBJ databases">
        <title>Genome analysis of myxobacterium Chondromyces crocatus Cm c5 reveals a high potential for natural compound synthesis and the genetic basis for the loss of fruiting body formation.</title>
        <authorList>
            <person name="Zaburannyi N."/>
            <person name="Bunk B."/>
            <person name="Maier J."/>
            <person name="Overmann J."/>
            <person name="Mueller R."/>
        </authorList>
    </citation>
    <scope>NUCLEOTIDE SEQUENCE [LARGE SCALE GENOMIC DNA]</scope>
    <source>
        <strain evidence="1 2">Cm c5</strain>
    </source>
</reference>
<gene>
    <name evidence="1" type="ORF">CMC5_078040</name>
</gene>
<evidence type="ECO:0000313" key="1">
    <source>
        <dbReference type="EMBL" id="AKT43572.1"/>
    </source>
</evidence>
<dbReference type="EMBL" id="CP012159">
    <property type="protein sequence ID" value="AKT43572.1"/>
    <property type="molecule type" value="Genomic_DNA"/>
</dbReference>
<evidence type="ECO:0000313" key="2">
    <source>
        <dbReference type="Proteomes" id="UP000067626"/>
    </source>
</evidence>
<dbReference type="KEGG" id="ccro:CMC5_078040"/>
<sequence length="228" mass="25630">MPSSPMASQSFIGRDIFARIWSLVLLSAAAAEIDNLQIPFDPQLRQFTAKHDEDLTMLWKSIQQCTCLRDDLMASAIEDSIWAGTRTLYADPDMLKAELALASLNPEEFKRLGFEGTTFDGESIRQACSDLLAKLFGSLLAAQFGYCYNARTDTETLTDATRALQDVFSKLSSIVESVQLPLNSLSLFEFAFSNWLPVWSWTCAHQSPSEDFQNHVDSWIEYMRTSSP</sequence>
<keyword evidence="2" id="KW-1185">Reference proteome</keyword>
<organism evidence="1 2">
    <name type="scientific">Chondromyces crocatus</name>
    <dbReference type="NCBI Taxonomy" id="52"/>
    <lineage>
        <taxon>Bacteria</taxon>
        <taxon>Pseudomonadati</taxon>
        <taxon>Myxococcota</taxon>
        <taxon>Polyangia</taxon>
        <taxon>Polyangiales</taxon>
        <taxon>Polyangiaceae</taxon>
        <taxon>Chondromyces</taxon>
    </lineage>
</organism>
<accession>A0A0K1ESG2</accession>
<proteinExistence type="predicted"/>
<dbReference type="Proteomes" id="UP000067626">
    <property type="component" value="Chromosome"/>
</dbReference>
<name>A0A0K1ESG2_CHOCO</name>
<protein>
    <submittedName>
        <fullName evidence="1">Uncharacterized protein</fullName>
    </submittedName>
</protein>